<feature type="domain" description="IrrE N-terminal-like" evidence="1">
    <location>
        <begin position="79"/>
        <end position="170"/>
    </location>
</feature>
<gene>
    <name evidence="2" type="ORF">OE059_04635</name>
</gene>
<dbReference type="Pfam" id="PF06114">
    <property type="entry name" value="Peptidase_M78"/>
    <property type="match status" value="1"/>
</dbReference>
<dbReference type="Gene3D" id="1.10.10.2910">
    <property type="match status" value="1"/>
</dbReference>
<dbReference type="PANTHER" id="PTHR43236:SF2">
    <property type="entry name" value="BLL0069 PROTEIN"/>
    <property type="match status" value="1"/>
</dbReference>
<reference evidence="2 3" key="1">
    <citation type="submission" date="2022-10" db="EMBL/GenBank/DDBJ databases">
        <title>Complete genome sequence of Exiguobacterium profundum TSS-3 isolated from an extremely saline-alkaline spring located in Ixtapa, Chiapas-Mexico.</title>
        <authorList>
            <person name="Rincon-Rosales R."/>
            <person name="Rogel M.A."/>
            <person name="Rincon-Molina C.I."/>
            <person name="Guerrero G."/>
            <person name="Manzano-Gomez L.A."/>
            <person name="Lopez-Lopez A."/>
            <person name="Rincon Molina F.A."/>
            <person name="Martinez-Romero E."/>
        </authorList>
    </citation>
    <scope>NUCLEOTIDE SEQUENCE [LARGE SCALE GENOMIC DNA]</scope>
    <source>
        <strain evidence="2 3">TSS-3</strain>
    </source>
</reference>
<sequence length="175" mass="20280">MTQSQYKTKPLSRRDIRTLAFVLRRVFGQGNNMHLDILDALESGMVRIFGDDFEYEVVEEHEMSDYAMYLPDYKKIVIREDVYEKALAGNPRHRFTLAHEIGHAILHNDVKKLARVDGKLPIIKAYEDPEWQANEFAGELLAPEHLIAGLTIEQIVEQCGVSREVAVRRFNNIRR</sequence>
<keyword evidence="3" id="KW-1185">Reference proteome</keyword>
<dbReference type="EMBL" id="CP109617">
    <property type="protein sequence ID" value="WED56149.1"/>
    <property type="molecule type" value="Genomic_DNA"/>
</dbReference>
<evidence type="ECO:0000313" key="3">
    <source>
        <dbReference type="Proteomes" id="UP001219957"/>
    </source>
</evidence>
<proteinExistence type="predicted"/>
<dbReference type="PANTHER" id="PTHR43236">
    <property type="entry name" value="ANTITOXIN HIGA1"/>
    <property type="match status" value="1"/>
</dbReference>
<dbReference type="Proteomes" id="UP001219957">
    <property type="component" value="Chromosome"/>
</dbReference>
<evidence type="ECO:0000259" key="1">
    <source>
        <dbReference type="Pfam" id="PF06114"/>
    </source>
</evidence>
<accession>A0ABY8B6I8</accession>
<evidence type="ECO:0000313" key="2">
    <source>
        <dbReference type="EMBL" id="WED56149.1"/>
    </source>
</evidence>
<dbReference type="RefSeq" id="WP_214687153.1">
    <property type="nucleotide sequence ID" value="NZ_CP109617.1"/>
</dbReference>
<dbReference type="InterPro" id="IPR010359">
    <property type="entry name" value="IrrE_HExxH"/>
</dbReference>
<protein>
    <submittedName>
        <fullName evidence="2">ImmA/IrrE family metallo-endopeptidase</fullName>
    </submittedName>
</protein>
<name>A0ABY8B6I8_9BACL</name>
<organism evidence="2 3">
    <name type="scientific">Exiguobacterium profundum</name>
    <dbReference type="NCBI Taxonomy" id="307643"/>
    <lineage>
        <taxon>Bacteria</taxon>
        <taxon>Bacillati</taxon>
        <taxon>Bacillota</taxon>
        <taxon>Bacilli</taxon>
        <taxon>Bacillales</taxon>
        <taxon>Bacillales Family XII. Incertae Sedis</taxon>
        <taxon>Exiguobacterium</taxon>
    </lineage>
</organism>
<dbReference type="InterPro" id="IPR052345">
    <property type="entry name" value="Rad_response_metalloprotease"/>
</dbReference>